<gene>
    <name evidence="1" type="ORF">F2Q69_00023395</name>
</gene>
<name>A0A8S9QI71_BRACR</name>
<reference evidence="1" key="1">
    <citation type="submission" date="2019-12" db="EMBL/GenBank/DDBJ databases">
        <title>Genome sequencing and annotation of Brassica cretica.</title>
        <authorList>
            <person name="Studholme D.J."/>
            <person name="Sarris P."/>
        </authorList>
    </citation>
    <scope>NUCLEOTIDE SEQUENCE</scope>
    <source>
        <strain evidence="1">PFS-109/04</strain>
        <tissue evidence="1">Leaf</tissue>
    </source>
</reference>
<accession>A0A8S9QI71</accession>
<dbReference type="AlphaFoldDB" id="A0A8S9QI71"/>
<evidence type="ECO:0000313" key="2">
    <source>
        <dbReference type="Proteomes" id="UP000712600"/>
    </source>
</evidence>
<evidence type="ECO:0000313" key="1">
    <source>
        <dbReference type="EMBL" id="KAF3540940.1"/>
    </source>
</evidence>
<sequence length="60" mass="6575">MRKSLANIETLTTLPWSGGQGGRKMRKSLANIETLTTFLWSGGQDVPWIANGSEFESAPH</sequence>
<dbReference type="EMBL" id="QGKX02001290">
    <property type="protein sequence ID" value="KAF3540940.1"/>
    <property type="molecule type" value="Genomic_DNA"/>
</dbReference>
<dbReference type="Proteomes" id="UP000712600">
    <property type="component" value="Unassembled WGS sequence"/>
</dbReference>
<protein>
    <submittedName>
        <fullName evidence="1">Uncharacterized protein</fullName>
    </submittedName>
</protein>
<organism evidence="1 2">
    <name type="scientific">Brassica cretica</name>
    <name type="common">Mustard</name>
    <dbReference type="NCBI Taxonomy" id="69181"/>
    <lineage>
        <taxon>Eukaryota</taxon>
        <taxon>Viridiplantae</taxon>
        <taxon>Streptophyta</taxon>
        <taxon>Embryophyta</taxon>
        <taxon>Tracheophyta</taxon>
        <taxon>Spermatophyta</taxon>
        <taxon>Magnoliopsida</taxon>
        <taxon>eudicotyledons</taxon>
        <taxon>Gunneridae</taxon>
        <taxon>Pentapetalae</taxon>
        <taxon>rosids</taxon>
        <taxon>malvids</taxon>
        <taxon>Brassicales</taxon>
        <taxon>Brassicaceae</taxon>
        <taxon>Brassiceae</taxon>
        <taxon>Brassica</taxon>
    </lineage>
</organism>
<comment type="caution">
    <text evidence="1">The sequence shown here is derived from an EMBL/GenBank/DDBJ whole genome shotgun (WGS) entry which is preliminary data.</text>
</comment>
<proteinExistence type="predicted"/>